<evidence type="ECO:0000313" key="1">
    <source>
        <dbReference type="EMBL" id="TFK58779.1"/>
    </source>
</evidence>
<sequence>MPPSKRKDVEPDDNEYGHVRVPACISRSPLTQVHISQFVSMQTVSPKTTRAKKTKKAKDDELPAMVYETKVTPTCQSESNAKNSAKQTMLAARFHSARTDLALCRLQFPMLTIVTLDVVEEGYDEVPLPIEWEDSDSAVNTITTSKVLTMLNKQGSVVSDDEEDNTGEAESETAVTSISSAKDVVDSPSTPLMKKGLQFVTSPITPMTPTRGAPVMAPLTPLTPKKMPKVPNVILSSLRDGYGPINSMLGSPGRGKARAKAGVPVMDVKYQHELVEWDDLPHLDRLCYV</sequence>
<protein>
    <submittedName>
        <fullName evidence="1">Uncharacterized protein</fullName>
    </submittedName>
</protein>
<evidence type="ECO:0000313" key="2">
    <source>
        <dbReference type="Proteomes" id="UP000308600"/>
    </source>
</evidence>
<name>A0ACD2ZZ91_9AGAR</name>
<dbReference type="EMBL" id="ML209199">
    <property type="protein sequence ID" value="TFK58779.1"/>
    <property type="molecule type" value="Genomic_DNA"/>
</dbReference>
<keyword evidence="2" id="KW-1185">Reference proteome</keyword>
<dbReference type="Proteomes" id="UP000308600">
    <property type="component" value="Unassembled WGS sequence"/>
</dbReference>
<reference evidence="1 2" key="1">
    <citation type="journal article" date="2019" name="Nat. Ecol. Evol.">
        <title>Megaphylogeny resolves global patterns of mushroom evolution.</title>
        <authorList>
            <person name="Varga T."/>
            <person name="Krizsan K."/>
            <person name="Foldi C."/>
            <person name="Dima B."/>
            <person name="Sanchez-Garcia M."/>
            <person name="Sanchez-Ramirez S."/>
            <person name="Szollosi G.J."/>
            <person name="Szarkandi J.G."/>
            <person name="Papp V."/>
            <person name="Albert L."/>
            <person name="Andreopoulos W."/>
            <person name="Angelini C."/>
            <person name="Antonin V."/>
            <person name="Barry K.W."/>
            <person name="Bougher N.L."/>
            <person name="Buchanan P."/>
            <person name="Buyck B."/>
            <person name="Bense V."/>
            <person name="Catcheside P."/>
            <person name="Chovatia M."/>
            <person name="Cooper J."/>
            <person name="Damon W."/>
            <person name="Desjardin D."/>
            <person name="Finy P."/>
            <person name="Geml J."/>
            <person name="Haridas S."/>
            <person name="Hughes K."/>
            <person name="Justo A."/>
            <person name="Karasinski D."/>
            <person name="Kautmanova I."/>
            <person name="Kiss B."/>
            <person name="Kocsube S."/>
            <person name="Kotiranta H."/>
            <person name="LaButti K.M."/>
            <person name="Lechner B.E."/>
            <person name="Liimatainen K."/>
            <person name="Lipzen A."/>
            <person name="Lukacs Z."/>
            <person name="Mihaltcheva S."/>
            <person name="Morgado L.N."/>
            <person name="Niskanen T."/>
            <person name="Noordeloos M.E."/>
            <person name="Ohm R.A."/>
            <person name="Ortiz-Santana B."/>
            <person name="Ovrebo C."/>
            <person name="Racz N."/>
            <person name="Riley R."/>
            <person name="Savchenko A."/>
            <person name="Shiryaev A."/>
            <person name="Soop K."/>
            <person name="Spirin V."/>
            <person name="Szebenyi C."/>
            <person name="Tomsovsky M."/>
            <person name="Tulloss R.E."/>
            <person name="Uehling J."/>
            <person name="Grigoriev I.V."/>
            <person name="Vagvolgyi C."/>
            <person name="Papp T."/>
            <person name="Martin F.M."/>
            <person name="Miettinen O."/>
            <person name="Hibbett D.S."/>
            <person name="Nagy L.G."/>
        </authorList>
    </citation>
    <scope>NUCLEOTIDE SEQUENCE [LARGE SCALE GENOMIC DNA]</scope>
    <source>
        <strain evidence="1 2">NL-1719</strain>
    </source>
</reference>
<proteinExistence type="predicted"/>
<organism evidence="1 2">
    <name type="scientific">Pluteus cervinus</name>
    <dbReference type="NCBI Taxonomy" id="181527"/>
    <lineage>
        <taxon>Eukaryota</taxon>
        <taxon>Fungi</taxon>
        <taxon>Dikarya</taxon>
        <taxon>Basidiomycota</taxon>
        <taxon>Agaricomycotina</taxon>
        <taxon>Agaricomycetes</taxon>
        <taxon>Agaricomycetidae</taxon>
        <taxon>Agaricales</taxon>
        <taxon>Pluteineae</taxon>
        <taxon>Pluteaceae</taxon>
        <taxon>Pluteus</taxon>
    </lineage>
</organism>
<accession>A0ACD2ZZ91</accession>
<gene>
    <name evidence="1" type="ORF">BDN72DRAFT_865672</name>
</gene>